<accession>A0A812TJA7</accession>
<sequence length="79" mass="8946">MCSKPFECLHQGWKEPRRRQSDLSVKSLSTYCPEDTPCVAVSAVDAGEDRGLGYDDLFAENRLLRAENARLRSELEKCP</sequence>
<gene>
    <name evidence="1" type="primary">YPL264C</name>
    <name evidence="1" type="ORF">SNAT2548_LOCUS29446</name>
</gene>
<evidence type="ECO:0000313" key="1">
    <source>
        <dbReference type="EMBL" id="CAE7526038.1"/>
    </source>
</evidence>
<dbReference type="AlphaFoldDB" id="A0A812TJA7"/>
<dbReference type="Proteomes" id="UP000604046">
    <property type="component" value="Unassembled WGS sequence"/>
</dbReference>
<proteinExistence type="predicted"/>
<keyword evidence="2" id="KW-1185">Reference proteome</keyword>
<organism evidence="1 2">
    <name type="scientific">Symbiodinium natans</name>
    <dbReference type="NCBI Taxonomy" id="878477"/>
    <lineage>
        <taxon>Eukaryota</taxon>
        <taxon>Sar</taxon>
        <taxon>Alveolata</taxon>
        <taxon>Dinophyceae</taxon>
        <taxon>Suessiales</taxon>
        <taxon>Symbiodiniaceae</taxon>
        <taxon>Symbiodinium</taxon>
    </lineage>
</organism>
<dbReference type="OrthoDB" id="425662at2759"/>
<reference evidence="1" key="1">
    <citation type="submission" date="2021-02" db="EMBL/GenBank/DDBJ databases">
        <authorList>
            <person name="Dougan E. K."/>
            <person name="Rhodes N."/>
            <person name="Thang M."/>
            <person name="Chan C."/>
        </authorList>
    </citation>
    <scope>NUCLEOTIDE SEQUENCE</scope>
</reference>
<name>A0A812TJA7_9DINO</name>
<evidence type="ECO:0000313" key="2">
    <source>
        <dbReference type="Proteomes" id="UP000604046"/>
    </source>
</evidence>
<comment type="caution">
    <text evidence="1">The sequence shown here is derived from an EMBL/GenBank/DDBJ whole genome shotgun (WGS) entry which is preliminary data.</text>
</comment>
<dbReference type="EMBL" id="CAJNDS010002561">
    <property type="protein sequence ID" value="CAE7526038.1"/>
    <property type="molecule type" value="Genomic_DNA"/>
</dbReference>
<protein>
    <submittedName>
        <fullName evidence="1">YPL264C protein</fullName>
    </submittedName>
</protein>